<evidence type="ECO:0000313" key="10">
    <source>
        <dbReference type="Proteomes" id="UP001228690"/>
    </source>
</evidence>
<keyword evidence="3 5" id="KW-0378">Hydrolase</keyword>
<evidence type="ECO:0000256" key="3">
    <source>
        <dbReference type="ARBA" id="ARBA00022801"/>
    </source>
</evidence>
<dbReference type="PANTHER" id="PTHR12826">
    <property type="entry name" value="RIBONUCLEASE Y"/>
    <property type="match status" value="1"/>
</dbReference>
<evidence type="ECO:0000313" key="9">
    <source>
        <dbReference type="EMBL" id="WGK69239.1"/>
    </source>
</evidence>
<proteinExistence type="inferred from homology"/>
<dbReference type="Gene3D" id="1.10.3210.10">
    <property type="entry name" value="Hypothetical protein af1432"/>
    <property type="match status" value="1"/>
</dbReference>
<evidence type="ECO:0000256" key="4">
    <source>
        <dbReference type="ARBA" id="ARBA00022884"/>
    </source>
</evidence>
<dbReference type="InterPro" id="IPR004088">
    <property type="entry name" value="KH_dom_type_1"/>
</dbReference>
<dbReference type="Pfam" id="PF01966">
    <property type="entry name" value="HD"/>
    <property type="match status" value="1"/>
</dbReference>
<comment type="similarity">
    <text evidence="5">Belongs to the RNase Y family.</text>
</comment>
<dbReference type="NCBIfam" id="TIGR03319">
    <property type="entry name" value="RNase_Y"/>
    <property type="match status" value="1"/>
</dbReference>
<dbReference type="InterPro" id="IPR006674">
    <property type="entry name" value="HD_domain"/>
</dbReference>
<comment type="function">
    <text evidence="5">Endoribonuclease that initiates mRNA decay.</text>
</comment>
<dbReference type="RefSeq" id="WP_326927427.1">
    <property type="nucleotide sequence ID" value="NZ_CP123443.1"/>
</dbReference>
<reference evidence="9 10" key="1">
    <citation type="submission" date="2023-04" db="EMBL/GenBank/DDBJ databases">
        <title>Spirochaete genome identified in red abalone sample constitutes a novel genus.</title>
        <authorList>
            <person name="Sharma S.P."/>
            <person name="Purcell C.M."/>
            <person name="Hyde J.R."/>
            <person name="Severin A.J."/>
        </authorList>
    </citation>
    <scope>NUCLEOTIDE SEQUENCE [LARGE SCALE GENOMIC DNA]</scope>
    <source>
        <strain evidence="9 10">SP-2023</strain>
    </source>
</reference>
<dbReference type="PROSITE" id="PS51831">
    <property type="entry name" value="HD"/>
    <property type="match status" value="1"/>
</dbReference>
<dbReference type="InterPro" id="IPR003607">
    <property type="entry name" value="HD/PDEase_dom"/>
</dbReference>
<name>A0ABY8MGU7_9SPIO</name>
<keyword evidence="5" id="KW-1133">Transmembrane helix</keyword>
<dbReference type="InterPro" id="IPR017705">
    <property type="entry name" value="Ribonuclease_Y"/>
</dbReference>
<keyword evidence="5" id="KW-1003">Cell membrane</keyword>
<keyword evidence="5" id="KW-0812">Transmembrane</keyword>
<dbReference type="EMBL" id="CP123443">
    <property type="protein sequence ID" value="WGK69239.1"/>
    <property type="molecule type" value="Genomic_DNA"/>
</dbReference>
<dbReference type="SUPFAM" id="SSF109604">
    <property type="entry name" value="HD-domain/PDEase-like"/>
    <property type="match status" value="1"/>
</dbReference>
<evidence type="ECO:0000256" key="5">
    <source>
        <dbReference type="HAMAP-Rule" id="MF_00335"/>
    </source>
</evidence>
<dbReference type="HAMAP" id="MF_00335">
    <property type="entry name" value="RNase_Y"/>
    <property type="match status" value="1"/>
</dbReference>
<dbReference type="CDD" id="cd22431">
    <property type="entry name" value="KH-I_RNaseY"/>
    <property type="match status" value="1"/>
</dbReference>
<dbReference type="SMART" id="SM00471">
    <property type="entry name" value="HDc"/>
    <property type="match status" value="1"/>
</dbReference>
<feature type="domain" description="HD" evidence="8">
    <location>
        <begin position="327"/>
        <end position="420"/>
    </location>
</feature>
<keyword evidence="2 5" id="KW-0255">Endonuclease</keyword>
<dbReference type="InterPro" id="IPR022711">
    <property type="entry name" value="RNase_Y_N"/>
</dbReference>
<dbReference type="SUPFAM" id="SSF54791">
    <property type="entry name" value="Eukaryotic type KH-domain (KH-domain type I)"/>
    <property type="match status" value="1"/>
</dbReference>
<dbReference type="InterPro" id="IPR004087">
    <property type="entry name" value="KH_dom"/>
</dbReference>
<dbReference type="SMART" id="SM00322">
    <property type="entry name" value="KH"/>
    <property type="match status" value="1"/>
</dbReference>
<dbReference type="CDD" id="cd00077">
    <property type="entry name" value="HDc"/>
    <property type="match status" value="1"/>
</dbReference>
<evidence type="ECO:0000256" key="1">
    <source>
        <dbReference type="ARBA" id="ARBA00022722"/>
    </source>
</evidence>
<keyword evidence="4 5" id="KW-0694">RNA-binding</keyword>
<feature type="coiled-coil region" evidence="7">
    <location>
        <begin position="57"/>
        <end position="130"/>
    </location>
</feature>
<dbReference type="NCBIfam" id="TIGR00277">
    <property type="entry name" value="HDIG"/>
    <property type="match status" value="1"/>
</dbReference>
<dbReference type="PANTHER" id="PTHR12826:SF15">
    <property type="entry name" value="RIBONUCLEASE Y"/>
    <property type="match status" value="1"/>
</dbReference>
<evidence type="ECO:0000256" key="7">
    <source>
        <dbReference type="SAM" id="Coils"/>
    </source>
</evidence>
<feature type="transmembrane region" description="Helical" evidence="5">
    <location>
        <begin position="6"/>
        <end position="26"/>
    </location>
</feature>
<organism evidence="9 10">
    <name type="scientific">Candidatus Haliotispira prima</name>
    <dbReference type="NCBI Taxonomy" id="3034016"/>
    <lineage>
        <taxon>Bacteria</taxon>
        <taxon>Pseudomonadati</taxon>
        <taxon>Spirochaetota</taxon>
        <taxon>Spirochaetia</taxon>
        <taxon>Spirochaetales</taxon>
        <taxon>Spirochaetaceae</taxon>
        <taxon>Candidatus Haliotispira</taxon>
    </lineage>
</organism>
<dbReference type="EC" id="3.1.-.-" evidence="5 6"/>
<evidence type="ECO:0000256" key="6">
    <source>
        <dbReference type="NCBIfam" id="TIGR03319"/>
    </source>
</evidence>
<keyword evidence="1 5" id="KW-0540">Nuclease</keyword>
<dbReference type="InterPro" id="IPR036612">
    <property type="entry name" value="KH_dom_type_1_sf"/>
</dbReference>
<dbReference type="PROSITE" id="PS50084">
    <property type="entry name" value="KH_TYPE_1"/>
    <property type="match status" value="1"/>
</dbReference>
<dbReference type="Pfam" id="PF12072">
    <property type="entry name" value="RNase_Y_N"/>
    <property type="match status" value="1"/>
</dbReference>
<protein>
    <recommendedName>
        <fullName evidence="5 6">Ribonuclease Y</fullName>
        <shortName evidence="5">RNase Y</shortName>
        <ecNumber evidence="5 6">3.1.-.-</ecNumber>
    </recommendedName>
</protein>
<accession>A0ABY8MGU7</accession>
<sequence length="511" mass="57928">MSIDTVYLFLFPVIGFILGWIARFIVARNSANSVERIAHNMLQEAERDTAQLKKDRLLEIEQLVLKEQKRAEKLAENRNRDLQKRENRLEKKEDNLDRKFEEIQASEDQLNQTKERLVAEEEKIEGIKTKLVSKLEIVAGMNREEAKRQIIEAMEKEAHQAAYERLKVIEEEASENAELRARDILITTMQRIGTEVAAEQSITTVSLPGEEMKGRIIGKEGRNIRALETLTGVDIIIDDTPEAVVISCFDPVRRAVAKTALERLVLDGRIHPVRIEETVNKVSKELNQLMRKEAEKVLYELNIHNMKPEGVRALGRLYFRTSYGQNILHHSCEVAKISGMIGAELGLDPEICKRGGLLHDIGKGLVDNPDLDHAHAGEDLAKRLGEHELILEAISDHHGDADHSHPELVVVKLADALSAARPGARRESVENYIKRLENLESIALSYDGVDKVYAVQAGRELRVMVNHESISDMESKELAKTIVNRIESEMQYPGHIRVTIIRETRAIEYAK</sequence>
<keyword evidence="10" id="KW-1185">Reference proteome</keyword>
<keyword evidence="7" id="KW-0175">Coiled coil</keyword>
<dbReference type="Pfam" id="PF00013">
    <property type="entry name" value="KH_1"/>
    <property type="match status" value="1"/>
</dbReference>
<comment type="subcellular location">
    <subcellularLocation>
        <location evidence="5">Cell membrane</location>
        <topology evidence="5">Single-pass membrane protein</topology>
    </subcellularLocation>
</comment>
<keyword evidence="5" id="KW-0472">Membrane</keyword>
<evidence type="ECO:0000259" key="8">
    <source>
        <dbReference type="PROSITE" id="PS51831"/>
    </source>
</evidence>
<gene>
    <name evidence="5 9" type="primary">rny</name>
    <name evidence="9" type="ORF">P0082_12305</name>
</gene>
<dbReference type="Gene3D" id="3.30.1370.10">
    <property type="entry name" value="K Homology domain, type 1"/>
    <property type="match status" value="1"/>
</dbReference>
<dbReference type="InterPro" id="IPR006675">
    <property type="entry name" value="HDIG_dom"/>
</dbReference>
<dbReference type="Proteomes" id="UP001228690">
    <property type="component" value="Chromosome"/>
</dbReference>
<evidence type="ECO:0000256" key="2">
    <source>
        <dbReference type="ARBA" id="ARBA00022759"/>
    </source>
</evidence>